<dbReference type="Gene3D" id="3.40.630.30">
    <property type="match status" value="1"/>
</dbReference>
<evidence type="ECO:0000313" key="2">
    <source>
        <dbReference type="EMBL" id="EFM09666.1"/>
    </source>
</evidence>
<evidence type="ECO:0000259" key="1">
    <source>
        <dbReference type="PROSITE" id="PS51186"/>
    </source>
</evidence>
<dbReference type="Pfam" id="PF00583">
    <property type="entry name" value="Acetyltransf_1"/>
    <property type="match status" value="1"/>
</dbReference>
<dbReference type="GO" id="GO:0016747">
    <property type="term" value="F:acyltransferase activity, transferring groups other than amino-acyl groups"/>
    <property type="evidence" value="ECO:0007669"/>
    <property type="project" value="InterPro"/>
</dbReference>
<dbReference type="SUPFAM" id="SSF55729">
    <property type="entry name" value="Acyl-CoA N-acyltransferases (Nat)"/>
    <property type="match status" value="1"/>
</dbReference>
<dbReference type="CDD" id="cd04301">
    <property type="entry name" value="NAT_SF"/>
    <property type="match status" value="1"/>
</dbReference>
<reference evidence="2 3" key="1">
    <citation type="submission" date="2010-07" db="EMBL/GenBank/DDBJ databases">
        <title>The draft genome of Paenibacillus curdlanolyticus YK9.</title>
        <authorList>
            <consortium name="US DOE Joint Genome Institute (JGI-PGF)"/>
            <person name="Lucas S."/>
            <person name="Copeland A."/>
            <person name="Lapidus A."/>
            <person name="Cheng J.-F."/>
            <person name="Bruce D."/>
            <person name="Goodwin L."/>
            <person name="Pitluck S."/>
            <person name="Land M.L."/>
            <person name="Hauser L."/>
            <person name="Chang Y.-J."/>
            <person name="Jeffries C."/>
            <person name="Anderson I.J."/>
            <person name="Johnson E."/>
            <person name="Loganathan U."/>
            <person name="Mulhopadhyay B."/>
            <person name="Kyrpides N."/>
            <person name="Woyke T.J."/>
        </authorList>
    </citation>
    <scope>NUCLEOTIDE SEQUENCE [LARGE SCALE GENOMIC DNA]</scope>
    <source>
        <strain evidence="2 3">YK9</strain>
    </source>
</reference>
<keyword evidence="2" id="KW-0808">Transferase</keyword>
<organism evidence="2 3">
    <name type="scientific">Paenibacillus curdlanolyticus YK9</name>
    <dbReference type="NCBI Taxonomy" id="717606"/>
    <lineage>
        <taxon>Bacteria</taxon>
        <taxon>Bacillati</taxon>
        <taxon>Bacillota</taxon>
        <taxon>Bacilli</taxon>
        <taxon>Bacillales</taxon>
        <taxon>Paenibacillaceae</taxon>
        <taxon>Paenibacillus</taxon>
    </lineage>
</organism>
<evidence type="ECO:0000313" key="3">
    <source>
        <dbReference type="Proteomes" id="UP000005387"/>
    </source>
</evidence>
<accession>E0ICV1</accession>
<dbReference type="PROSITE" id="PS51186">
    <property type="entry name" value="GNAT"/>
    <property type="match status" value="1"/>
</dbReference>
<keyword evidence="3" id="KW-1185">Reference proteome</keyword>
<dbReference type="Proteomes" id="UP000005387">
    <property type="component" value="Unassembled WGS sequence"/>
</dbReference>
<gene>
    <name evidence="2" type="ORF">PaecuDRAFT_3715</name>
</gene>
<dbReference type="InterPro" id="IPR000182">
    <property type="entry name" value="GNAT_dom"/>
</dbReference>
<dbReference type="EMBL" id="AEDD01000010">
    <property type="protein sequence ID" value="EFM09666.1"/>
    <property type="molecule type" value="Genomic_DNA"/>
</dbReference>
<protein>
    <submittedName>
        <fullName evidence="2">GCN5-related N-acetyltransferase</fullName>
    </submittedName>
</protein>
<feature type="domain" description="N-acetyltransferase" evidence="1">
    <location>
        <begin position="14"/>
        <end position="149"/>
    </location>
</feature>
<dbReference type="RefSeq" id="WP_006039701.1">
    <property type="nucleotide sequence ID" value="NZ_AEDD01000010.1"/>
</dbReference>
<proteinExistence type="predicted"/>
<dbReference type="eggNOG" id="COG0454">
    <property type="taxonomic scope" value="Bacteria"/>
</dbReference>
<dbReference type="AlphaFoldDB" id="E0ICV1"/>
<dbReference type="PANTHER" id="PTHR43233">
    <property type="entry name" value="FAMILY N-ACETYLTRANSFERASE, PUTATIVE (AFU_ORTHOLOGUE AFUA_6G03350)-RELATED"/>
    <property type="match status" value="1"/>
</dbReference>
<dbReference type="InterPro" id="IPR053144">
    <property type="entry name" value="Acetyltransferase_Butenolide"/>
</dbReference>
<dbReference type="InterPro" id="IPR016181">
    <property type="entry name" value="Acyl_CoA_acyltransferase"/>
</dbReference>
<dbReference type="STRING" id="717606.PaecuDRAFT_3715"/>
<name>E0ICV1_9BACL</name>
<dbReference type="PANTHER" id="PTHR43233:SF1">
    <property type="entry name" value="FAMILY N-ACETYLTRANSFERASE, PUTATIVE (AFU_ORTHOLOGUE AFUA_6G03350)-RELATED"/>
    <property type="match status" value="1"/>
</dbReference>
<sequence>MVNWTNDNEHGGILISTDLSLLNVAEAYDYLHKHMYWAANLQFETFQKAVQHSAVVIAAYDTEAEGRLAGFARVVSDRATFAYLLDVFVVTEYRGQGISKRMMRTLMDHPDLQGLRRFLLVTKDAHGLYAQFGFQPLKDEGKWMHIYNPGD</sequence>